<dbReference type="EMBL" id="ANBP01000055">
    <property type="protein sequence ID" value="KAB7751497.1"/>
    <property type="molecule type" value="Genomic_DNA"/>
</dbReference>
<dbReference type="InterPro" id="IPR006016">
    <property type="entry name" value="UspA"/>
</dbReference>
<evidence type="ECO:0000313" key="6">
    <source>
        <dbReference type="Proteomes" id="UP000325690"/>
    </source>
</evidence>
<dbReference type="InterPro" id="IPR014729">
    <property type="entry name" value="Rossmann-like_a/b/a_fold"/>
</dbReference>
<evidence type="ECO:0000256" key="3">
    <source>
        <dbReference type="ARBA" id="ARBA00022840"/>
    </source>
</evidence>
<keyword evidence="2" id="KW-0547">Nucleotide-binding</keyword>
<protein>
    <submittedName>
        <fullName evidence="5">Universal stress protein</fullName>
    </submittedName>
</protein>
<dbReference type="Pfam" id="PF00582">
    <property type="entry name" value="Usp"/>
    <property type="match status" value="2"/>
</dbReference>
<comment type="caution">
    <text evidence="5">The sequence shown here is derived from an EMBL/GenBank/DDBJ whole genome shotgun (WGS) entry which is preliminary data.</text>
</comment>
<evidence type="ECO:0000256" key="1">
    <source>
        <dbReference type="ARBA" id="ARBA00008791"/>
    </source>
</evidence>
<keyword evidence="3" id="KW-0067">ATP-binding</keyword>
<dbReference type="SUPFAM" id="SSF52402">
    <property type="entry name" value="Adenine nucleotide alpha hydrolases-like"/>
    <property type="match status" value="2"/>
</dbReference>
<feature type="domain" description="UspA" evidence="4">
    <location>
        <begin position="139"/>
        <end position="269"/>
    </location>
</feature>
<gene>
    <name evidence="5" type="ORF">MPHL21000_25210</name>
</gene>
<dbReference type="PRINTS" id="PR01438">
    <property type="entry name" value="UNVRSLSTRESS"/>
</dbReference>
<feature type="domain" description="UspA" evidence="4">
    <location>
        <begin position="7"/>
        <end position="126"/>
    </location>
</feature>
<evidence type="ECO:0000313" key="5">
    <source>
        <dbReference type="EMBL" id="KAB7751497.1"/>
    </source>
</evidence>
<evidence type="ECO:0000256" key="2">
    <source>
        <dbReference type="ARBA" id="ARBA00022741"/>
    </source>
</evidence>
<dbReference type="PANTHER" id="PTHR46268">
    <property type="entry name" value="STRESS RESPONSE PROTEIN NHAX"/>
    <property type="match status" value="1"/>
</dbReference>
<keyword evidence="6" id="KW-1185">Reference proteome</keyword>
<comment type="similarity">
    <text evidence="1">Belongs to the universal stress protein A family.</text>
</comment>
<dbReference type="RefSeq" id="WP_061482290.1">
    <property type="nucleotide sequence ID" value="NZ_ANBO01000002.1"/>
</dbReference>
<name>A0A5N5UQW6_MYCPH</name>
<evidence type="ECO:0000259" key="4">
    <source>
        <dbReference type="Pfam" id="PF00582"/>
    </source>
</evidence>
<dbReference type="PANTHER" id="PTHR46268:SF27">
    <property type="entry name" value="UNIVERSAL STRESS PROTEIN RV2623"/>
    <property type="match status" value="1"/>
</dbReference>
<dbReference type="AlphaFoldDB" id="A0A5N5UQW6"/>
<dbReference type="GeneID" id="74302172"/>
<accession>A0A5N5UQW6</accession>
<proteinExistence type="inferred from homology"/>
<dbReference type="Gene3D" id="3.40.50.620">
    <property type="entry name" value="HUPs"/>
    <property type="match status" value="2"/>
</dbReference>
<sequence>MSNSPGVVAGIDGSPAARVAVDWAAREAALRECPLTIVHVAHWSSGADAAVADAVATAEHAAGRKQVKIMTEILEPPVVPALIEVSRDAGMLVVGRRGLGRVGRRLLGSVSSGLVRDAMCPVAVIHDEDPLMEHPETAPVVVGIDGSALSDAATAIAFDGAERRGVLLVAVHAWGAGRSGELRESWPEAQRAATGLLNGRLAQFQQRHPGVRVRRVVVMGDPAPELVRQSETAQLTVVGSRGRGRTQAPLGSVSEAVVEAARMPVLVVRG</sequence>
<reference evidence="5 6" key="1">
    <citation type="submission" date="2012-10" db="EMBL/GenBank/DDBJ databases">
        <title>The draft sequence of the Mycobacterium pheli genome.</title>
        <authorList>
            <person name="Pettersson B.M.F."/>
            <person name="Das S."/>
            <person name="Dasgupta S."/>
            <person name="Bhattacharya A."/>
            <person name="Kirsebom L.A."/>
        </authorList>
    </citation>
    <scope>NUCLEOTIDE SEQUENCE [LARGE SCALE GENOMIC DNA]</scope>
    <source>
        <strain evidence="5 6">CCUG 21000</strain>
    </source>
</reference>
<dbReference type="GO" id="GO:0005524">
    <property type="term" value="F:ATP binding"/>
    <property type="evidence" value="ECO:0007669"/>
    <property type="project" value="UniProtKB-KW"/>
</dbReference>
<organism evidence="5 6">
    <name type="scientific">Mycolicibacterium phlei DSM 43239 = CCUG 21000</name>
    <dbReference type="NCBI Taxonomy" id="1226750"/>
    <lineage>
        <taxon>Bacteria</taxon>
        <taxon>Bacillati</taxon>
        <taxon>Actinomycetota</taxon>
        <taxon>Actinomycetes</taxon>
        <taxon>Mycobacteriales</taxon>
        <taxon>Mycobacteriaceae</taxon>
        <taxon>Mycolicibacterium</taxon>
    </lineage>
</organism>
<dbReference type="InterPro" id="IPR006015">
    <property type="entry name" value="Universal_stress_UspA"/>
</dbReference>
<dbReference type="Proteomes" id="UP000325690">
    <property type="component" value="Unassembled WGS sequence"/>
</dbReference>